<sequence length="308" mass="33913">MMGFKRGVLIIVASVLPGYLGSSWAVLHLLLTPEHKPMTQTPVQLGFPNTKSVWVETSKDHIRLRGWLVPANQSRAIILVHGIHSNAWDCQTPDVVRAYQASGFQVFLFDLRAHGGSGGEHIGLGLHERHDIQAIVDYLQTEAAIPPGSIGLHGTSYGAVVALFAAADIEAIKAVIADSAYANLFDVVGGELERQTGLPSEWGVMFAPGFELMGRVVYGFDIDKAMPLQAVRKIQQRPLLLIHGQEDEILPPDHARRLNQAGGPNTQLWLLPGRGHTQGVRLVPDCDKPSPLREEFLRRTTSFFKRYL</sequence>
<dbReference type="Gene3D" id="3.40.50.1820">
    <property type="entry name" value="alpha/beta hydrolase"/>
    <property type="match status" value="1"/>
</dbReference>
<dbReference type="Proteomes" id="UP000294325">
    <property type="component" value="Chromosome"/>
</dbReference>
<reference evidence="2 3" key="1">
    <citation type="submission" date="2019-03" db="EMBL/GenBank/DDBJ databases">
        <title>The genome sequence of Nitrosococcus wardiae strain D1FHST reveals the archetypal metabolic capacity of ammonia-oxidizing Gammaproteobacteria.</title>
        <authorList>
            <person name="Wang L."/>
            <person name="Lim C.K."/>
            <person name="Hanson T.E."/>
            <person name="Dang H."/>
            <person name="Klotz M.G."/>
        </authorList>
    </citation>
    <scope>NUCLEOTIDE SEQUENCE [LARGE SCALE GENOMIC DNA]</scope>
    <source>
        <strain evidence="2 3">D1FHS</strain>
    </source>
</reference>
<dbReference type="EMBL" id="CP038033">
    <property type="protein sequence ID" value="QBQ54012.1"/>
    <property type="molecule type" value="Genomic_DNA"/>
</dbReference>
<feature type="domain" description="Xaa-Pro dipeptidyl-peptidase-like" evidence="1">
    <location>
        <begin position="89"/>
        <end position="186"/>
    </location>
</feature>
<evidence type="ECO:0000313" key="3">
    <source>
        <dbReference type="Proteomes" id="UP000294325"/>
    </source>
</evidence>
<dbReference type="KEGG" id="nwr:E3U44_05445"/>
<evidence type="ECO:0000259" key="1">
    <source>
        <dbReference type="Pfam" id="PF02129"/>
    </source>
</evidence>
<accession>A0A4P7BZQ1</accession>
<evidence type="ECO:0000313" key="2">
    <source>
        <dbReference type="EMBL" id="QBQ54012.1"/>
    </source>
</evidence>
<dbReference type="GO" id="GO:0016787">
    <property type="term" value="F:hydrolase activity"/>
    <property type="evidence" value="ECO:0007669"/>
    <property type="project" value="UniProtKB-KW"/>
</dbReference>
<dbReference type="PANTHER" id="PTHR43358">
    <property type="entry name" value="ALPHA/BETA-HYDROLASE"/>
    <property type="match status" value="1"/>
</dbReference>
<dbReference type="InterPro" id="IPR052920">
    <property type="entry name" value="DNA-binding_regulatory"/>
</dbReference>
<dbReference type="OrthoDB" id="4269629at2"/>
<name>A0A4P7BZQ1_9GAMM</name>
<dbReference type="RefSeq" id="WP_134357020.1">
    <property type="nucleotide sequence ID" value="NZ_CP038033.1"/>
</dbReference>
<organism evidence="2 3">
    <name type="scientific">Nitrosococcus wardiae</name>
    <dbReference type="NCBI Taxonomy" id="1814290"/>
    <lineage>
        <taxon>Bacteria</taxon>
        <taxon>Pseudomonadati</taxon>
        <taxon>Pseudomonadota</taxon>
        <taxon>Gammaproteobacteria</taxon>
        <taxon>Chromatiales</taxon>
        <taxon>Chromatiaceae</taxon>
        <taxon>Nitrosococcus</taxon>
    </lineage>
</organism>
<dbReference type="SUPFAM" id="SSF53474">
    <property type="entry name" value="alpha/beta-Hydrolases"/>
    <property type="match status" value="1"/>
</dbReference>
<keyword evidence="2" id="KW-0378">Hydrolase</keyword>
<protein>
    <submittedName>
        <fullName evidence="2">Alpha/beta fold hydrolase</fullName>
    </submittedName>
</protein>
<dbReference type="InterPro" id="IPR029058">
    <property type="entry name" value="AB_hydrolase_fold"/>
</dbReference>
<dbReference type="InterPro" id="IPR000383">
    <property type="entry name" value="Xaa-Pro-like_dom"/>
</dbReference>
<proteinExistence type="predicted"/>
<dbReference type="AlphaFoldDB" id="A0A4P7BZQ1"/>
<gene>
    <name evidence="2" type="ORF">E3U44_05445</name>
</gene>
<dbReference type="PANTHER" id="PTHR43358:SF4">
    <property type="entry name" value="ALPHA_BETA HYDROLASE FOLD-1 DOMAIN-CONTAINING PROTEIN"/>
    <property type="match status" value="1"/>
</dbReference>
<dbReference type="Pfam" id="PF02129">
    <property type="entry name" value="Peptidase_S15"/>
    <property type="match status" value="1"/>
</dbReference>
<keyword evidence="3" id="KW-1185">Reference proteome</keyword>